<accession>A0A0F9SGK4</accession>
<proteinExistence type="predicted"/>
<name>A0A0F9SGK4_9ZZZZ</name>
<organism evidence="1">
    <name type="scientific">marine sediment metagenome</name>
    <dbReference type="NCBI Taxonomy" id="412755"/>
    <lineage>
        <taxon>unclassified sequences</taxon>
        <taxon>metagenomes</taxon>
        <taxon>ecological metagenomes</taxon>
    </lineage>
</organism>
<sequence>MFCDEDKLNDENYIFKSEKVMNKINKLKND</sequence>
<evidence type="ECO:0000313" key="1">
    <source>
        <dbReference type="EMBL" id="KKN66194.1"/>
    </source>
</evidence>
<dbReference type="EMBL" id="LAZR01000508">
    <property type="protein sequence ID" value="KKN66194.1"/>
    <property type="molecule type" value="Genomic_DNA"/>
</dbReference>
<gene>
    <name evidence="1" type="ORF">LCGC14_0473940</name>
</gene>
<protein>
    <submittedName>
        <fullName evidence="1">Uncharacterized protein</fullName>
    </submittedName>
</protein>
<reference evidence="1" key="1">
    <citation type="journal article" date="2015" name="Nature">
        <title>Complex archaea that bridge the gap between prokaryotes and eukaryotes.</title>
        <authorList>
            <person name="Spang A."/>
            <person name="Saw J.H."/>
            <person name="Jorgensen S.L."/>
            <person name="Zaremba-Niedzwiedzka K."/>
            <person name="Martijn J."/>
            <person name="Lind A.E."/>
            <person name="van Eijk R."/>
            <person name="Schleper C."/>
            <person name="Guy L."/>
            <person name="Ettema T.J."/>
        </authorList>
    </citation>
    <scope>NUCLEOTIDE SEQUENCE</scope>
</reference>
<comment type="caution">
    <text evidence="1">The sequence shown here is derived from an EMBL/GenBank/DDBJ whole genome shotgun (WGS) entry which is preliminary data.</text>
</comment>
<dbReference type="AlphaFoldDB" id="A0A0F9SGK4"/>